<dbReference type="Proteomes" id="UP001219518">
    <property type="component" value="Unassembled WGS sequence"/>
</dbReference>
<keyword evidence="3" id="KW-0862">Zinc</keyword>
<gene>
    <name evidence="5" type="ORF">KUF71_005756</name>
</gene>
<evidence type="ECO:0000313" key="5">
    <source>
        <dbReference type="EMBL" id="KAK3915449.1"/>
    </source>
</evidence>
<dbReference type="EMBL" id="JAHWGI010000440">
    <property type="protein sequence ID" value="KAK3915449.1"/>
    <property type="molecule type" value="Genomic_DNA"/>
</dbReference>
<dbReference type="Gene3D" id="3.30.160.60">
    <property type="entry name" value="Classic Zinc Finger"/>
    <property type="match status" value="2"/>
</dbReference>
<keyword evidence="2" id="KW-0677">Repeat</keyword>
<sequence>MPPSQTRKRQWVCSNCGKRYNYVSSFNRHRKLECGKEPGFLCALCPYRDANSGNVFGTVFVMDCKMPPPLRPLSPPRQGKSACAANKAKARAMLPQHQGSYVCTQCGKAYNHDQSLWRHRKFECGKEGTFQCPHCDHRSRRRSHLTDHVQRKHGKLRQLFPPSGP</sequence>
<evidence type="ECO:0000313" key="6">
    <source>
        <dbReference type="Proteomes" id="UP001219518"/>
    </source>
</evidence>
<dbReference type="AlphaFoldDB" id="A0AAE1H608"/>
<dbReference type="SMART" id="SM00355">
    <property type="entry name" value="ZnF_C2H2"/>
    <property type="match status" value="3"/>
</dbReference>
<feature type="domain" description="C2H2-type" evidence="4">
    <location>
        <begin position="11"/>
        <end position="38"/>
    </location>
</feature>
<dbReference type="InterPro" id="IPR050758">
    <property type="entry name" value="Znf_C2H2-type"/>
</dbReference>
<dbReference type="InterPro" id="IPR013087">
    <property type="entry name" value="Znf_C2H2_type"/>
</dbReference>
<reference evidence="5" key="2">
    <citation type="journal article" date="2023" name="BMC Genomics">
        <title>Pest status, molecular evolution, and epigenetic factors derived from the genome assembly of Frankliniella fusca, a thysanopteran phytovirus vector.</title>
        <authorList>
            <person name="Catto M.A."/>
            <person name="Labadie P.E."/>
            <person name="Jacobson A.L."/>
            <person name="Kennedy G.G."/>
            <person name="Srinivasan R."/>
            <person name="Hunt B.G."/>
        </authorList>
    </citation>
    <scope>NUCLEOTIDE SEQUENCE</scope>
    <source>
        <strain evidence="5">PL_HMW_Pooled</strain>
    </source>
</reference>
<keyword evidence="3" id="KW-0863">Zinc-finger</keyword>
<keyword evidence="6" id="KW-1185">Reference proteome</keyword>
<proteinExistence type="predicted"/>
<dbReference type="Pfam" id="PF00096">
    <property type="entry name" value="zf-C2H2"/>
    <property type="match status" value="3"/>
</dbReference>
<accession>A0AAE1H608</accession>
<evidence type="ECO:0000256" key="1">
    <source>
        <dbReference type="ARBA" id="ARBA00022723"/>
    </source>
</evidence>
<dbReference type="PANTHER" id="PTHR23234:SF10">
    <property type="entry name" value="RIKEN CDNA 6720489N17 GENE-RELATED"/>
    <property type="match status" value="1"/>
</dbReference>
<dbReference type="InterPro" id="IPR036236">
    <property type="entry name" value="Znf_C2H2_sf"/>
</dbReference>
<dbReference type="SUPFAM" id="SSF57667">
    <property type="entry name" value="beta-beta-alpha zinc fingers"/>
    <property type="match status" value="2"/>
</dbReference>
<evidence type="ECO:0000256" key="3">
    <source>
        <dbReference type="PROSITE-ProRule" id="PRU00042"/>
    </source>
</evidence>
<reference evidence="5" key="1">
    <citation type="submission" date="2021-07" db="EMBL/GenBank/DDBJ databases">
        <authorList>
            <person name="Catto M.A."/>
            <person name="Jacobson A."/>
            <person name="Kennedy G."/>
            <person name="Labadie P."/>
            <person name="Hunt B.G."/>
            <person name="Srinivasan R."/>
        </authorList>
    </citation>
    <scope>NUCLEOTIDE SEQUENCE</scope>
    <source>
        <strain evidence="5">PL_HMW_Pooled</strain>
        <tissue evidence="5">Head</tissue>
    </source>
</reference>
<comment type="caution">
    <text evidence="5">The sequence shown here is derived from an EMBL/GenBank/DDBJ whole genome shotgun (WGS) entry which is preliminary data.</text>
</comment>
<name>A0AAE1H608_9NEOP</name>
<feature type="domain" description="C2H2-type" evidence="4">
    <location>
        <begin position="130"/>
        <end position="158"/>
    </location>
</feature>
<evidence type="ECO:0000259" key="4">
    <source>
        <dbReference type="PROSITE" id="PS50157"/>
    </source>
</evidence>
<feature type="domain" description="C2H2-type" evidence="4">
    <location>
        <begin position="101"/>
        <end position="128"/>
    </location>
</feature>
<keyword evidence="1" id="KW-0479">Metal-binding</keyword>
<dbReference type="PROSITE" id="PS50157">
    <property type="entry name" value="ZINC_FINGER_C2H2_2"/>
    <property type="match status" value="3"/>
</dbReference>
<evidence type="ECO:0000256" key="2">
    <source>
        <dbReference type="ARBA" id="ARBA00022737"/>
    </source>
</evidence>
<organism evidence="5 6">
    <name type="scientific">Frankliniella fusca</name>
    <dbReference type="NCBI Taxonomy" id="407009"/>
    <lineage>
        <taxon>Eukaryota</taxon>
        <taxon>Metazoa</taxon>
        <taxon>Ecdysozoa</taxon>
        <taxon>Arthropoda</taxon>
        <taxon>Hexapoda</taxon>
        <taxon>Insecta</taxon>
        <taxon>Pterygota</taxon>
        <taxon>Neoptera</taxon>
        <taxon>Paraneoptera</taxon>
        <taxon>Thysanoptera</taxon>
        <taxon>Terebrantia</taxon>
        <taxon>Thripoidea</taxon>
        <taxon>Thripidae</taxon>
        <taxon>Frankliniella</taxon>
    </lineage>
</organism>
<protein>
    <submittedName>
        <fullName evidence="5">Longitudinals lacking protein, isoforms N/O/W/X/Y</fullName>
    </submittedName>
</protein>
<dbReference type="GO" id="GO:0008270">
    <property type="term" value="F:zinc ion binding"/>
    <property type="evidence" value="ECO:0007669"/>
    <property type="project" value="UniProtKB-KW"/>
</dbReference>
<dbReference type="PANTHER" id="PTHR23234">
    <property type="entry name" value="ZNF44 PROTEIN"/>
    <property type="match status" value="1"/>
</dbReference>